<keyword evidence="10" id="KW-1185">Reference proteome</keyword>
<feature type="domain" description="PpiC" evidence="8">
    <location>
        <begin position="201"/>
        <end position="300"/>
    </location>
</feature>
<keyword evidence="3 6" id="KW-0697">Rotamase</keyword>
<evidence type="ECO:0000259" key="8">
    <source>
        <dbReference type="PROSITE" id="PS50198"/>
    </source>
</evidence>
<keyword evidence="1 7" id="KW-0732">Signal</keyword>
<evidence type="ECO:0000256" key="4">
    <source>
        <dbReference type="ARBA" id="ARBA00023186"/>
    </source>
</evidence>
<dbReference type="Proteomes" id="UP000253204">
    <property type="component" value="Unassembled WGS sequence"/>
</dbReference>
<dbReference type="Gene3D" id="3.10.50.40">
    <property type="match status" value="1"/>
</dbReference>
<feature type="signal peptide" evidence="7">
    <location>
        <begin position="1"/>
        <end position="40"/>
    </location>
</feature>
<evidence type="ECO:0000313" key="9">
    <source>
        <dbReference type="EMBL" id="RCV93262.1"/>
    </source>
</evidence>
<dbReference type="EMBL" id="QPIJ01000004">
    <property type="protein sequence ID" value="RCV93262.1"/>
    <property type="molecule type" value="Genomic_DNA"/>
</dbReference>
<evidence type="ECO:0000256" key="6">
    <source>
        <dbReference type="PROSITE-ProRule" id="PRU00278"/>
    </source>
</evidence>
<dbReference type="InterPro" id="IPR015391">
    <property type="entry name" value="SurA_N"/>
</dbReference>
<accession>A0A368UAM2</accession>
<dbReference type="AlphaFoldDB" id="A0A368UAM2"/>
<comment type="caution">
    <text evidence="9">The sequence shown here is derived from an EMBL/GenBank/DDBJ whole genome shotgun (WGS) entry which is preliminary data.</text>
</comment>
<dbReference type="InterPro" id="IPR046357">
    <property type="entry name" value="PPIase_dom_sf"/>
</dbReference>
<feature type="chain" id="PRO_5016994007" evidence="7">
    <location>
        <begin position="41"/>
        <end position="345"/>
    </location>
</feature>
<dbReference type="InterPro" id="IPR000297">
    <property type="entry name" value="PPIase_PpiC"/>
</dbReference>
<evidence type="ECO:0000256" key="2">
    <source>
        <dbReference type="ARBA" id="ARBA00022764"/>
    </source>
</evidence>
<protein>
    <submittedName>
        <fullName evidence="9">Peptidylprolyl isomerase</fullName>
    </submittedName>
</protein>
<proteinExistence type="predicted"/>
<dbReference type="PROSITE" id="PS01096">
    <property type="entry name" value="PPIC_PPIASE_1"/>
    <property type="match status" value="1"/>
</dbReference>
<keyword evidence="2" id="KW-0574">Periplasm</keyword>
<dbReference type="SUPFAM" id="SSF54534">
    <property type="entry name" value="FKBP-like"/>
    <property type="match status" value="1"/>
</dbReference>
<sequence length="345" mass="38982">MKKGYMNKRNPSMCCTRVTMLGRVLGLALCLGIAPLSLQAQDFQSTERRVLDRIVAVVNDSAIMQSELDDRLQQVLRQAEGQGGSLPSRSALQEQVLDRMVVEEIQLQKAREANLSVDETELNQQVRRIAESNRMSLDEFADALEADGSSLADVREDIRREMLIRQVQQRQVGGRVSITERDVDRVLEQQGAVSDSGQTVVEEHRARHILVEVTPTQDEEQALALAQQIRQRLSQGASFSGVAQEVSDDQGSAPNGGELGWVRPGQTVPAFEETMRELSLNQVSEPVRSQFGYHLIEVLERRSQDVSREAQREQVRQALFQRRANEELENWHQEIRSQAFVDIRL</sequence>
<dbReference type="PANTHER" id="PTHR47637">
    <property type="entry name" value="CHAPERONE SURA"/>
    <property type="match status" value="1"/>
</dbReference>
<dbReference type="InterPro" id="IPR027304">
    <property type="entry name" value="Trigger_fact/SurA_dom_sf"/>
</dbReference>
<dbReference type="InterPro" id="IPR023058">
    <property type="entry name" value="PPIase_PpiC_CS"/>
</dbReference>
<evidence type="ECO:0000256" key="3">
    <source>
        <dbReference type="ARBA" id="ARBA00023110"/>
    </source>
</evidence>
<dbReference type="SUPFAM" id="SSF109998">
    <property type="entry name" value="Triger factor/SurA peptide-binding domain-like"/>
    <property type="match status" value="1"/>
</dbReference>
<reference evidence="9 10" key="1">
    <citation type="submission" date="2018-07" db="EMBL/GenBank/DDBJ databases">
        <title>Halomonas rutogse sp. nov., isolated from Lake TangqianCo on Tibetan Plateau.</title>
        <authorList>
            <person name="Lu H."/>
            <person name="Xing P."/>
            <person name="Wu Q."/>
        </authorList>
    </citation>
    <scope>NUCLEOTIDE SEQUENCE [LARGE SCALE GENOMIC DNA]</scope>
    <source>
        <strain evidence="9 10">TQ8S</strain>
    </source>
</reference>
<evidence type="ECO:0000313" key="10">
    <source>
        <dbReference type="Proteomes" id="UP000253204"/>
    </source>
</evidence>
<dbReference type="GO" id="GO:0003755">
    <property type="term" value="F:peptidyl-prolyl cis-trans isomerase activity"/>
    <property type="evidence" value="ECO:0007669"/>
    <property type="project" value="UniProtKB-KW"/>
</dbReference>
<name>A0A368UAM2_9GAMM</name>
<gene>
    <name evidence="9" type="ORF">DU506_03625</name>
</gene>
<organism evidence="9 10">
    <name type="scientific">Vreelandella rituensis</name>
    <dbReference type="NCBI Taxonomy" id="2282306"/>
    <lineage>
        <taxon>Bacteria</taxon>
        <taxon>Pseudomonadati</taxon>
        <taxon>Pseudomonadota</taxon>
        <taxon>Gammaproteobacteria</taxon>
        <taxon>Oceanospirillales</taxon>
        <taxon>Halomonadaceae</taxon>
        <taxon>Vreelandella</taxon>
    </lineage>
</organism>
<dbReference type="Gene3D" id="1.10.4030.10">
    <property type="entry name" value="Porin chaperone SurA, peptide-binding domain"/>
    <property type="match status" value="1"/>
</dbReference>
<dbReference type="PROSITE" id="PS50198">
    <property type="entry name" value="PPIC_PPIASE_2"/>
    <property type="match status" value="1"/>
</dbReference>
<evidence type="ECO:0000256" key="5">
    <source>
        <dbReference type="ARBA" id="ARBA00023235"/>
    </source>
</evidence>
<evidence type="ECO:0000256" key="7">
    <source>
        <dbReference type="SAM" id="SignalP"/>
    </source>
</evidence>
<dbReference type="Pfam" id="PF09312">
    <property type="entry name" value="SurA_N"/>
    <property type="match status" value="1"/>
</dbReference>
<dbReference type="InterPro" id="IPR050280">
    <property type="entry name" value="OMP_Chaperone_SurA"/>
</dbReference>
<dbReference type="Pfam" id="PF13616">
    <property type="entry name" value="Rotamase_3"/>
    <property type="match status" value="1"/>
</dbReference>
<dbReference type="PANTHER" id="PTHR47637:SF1">
    <property type="entry name" value="CHAPERONE SURA"/>
    <property type="match status" value="1"/>
</dbReference>
<keyword evidence="5 6" id="KW-0413">Isomerase</keyword>
<keyword evidence="4" id="KW-0143">Chaperone</keyword>
<dbReference type="OrthoDB" id="14196at2"/>
<evidence type="ECO:0000256" key="1">
    <source>
        <dbReference type="ARBA" id="ARBA00022729"/>
    </source>
</evidence>